<evidence type="ECO:0000313" key="2">
    <source>
        <dbReference type="Proteomes" id="UP000184330"/>
    </source>
</evidence>
<organism evidence="1 2">
    <name type="scientific">Phialocephala subalpina</name>
    <dbReference type="NCBI Taxonomy" id="576137"/>
    <lineage>
        <taxon>Eukaryota</taxon>
        <taxon>Fungi</taxon>
        <taxon>Dikarya</taxon>
        <taxon>Ascomycota</taxon>
        <taxon>Pezizomycotina</taxon>
        <taxon>Leotiomycetes</taxon>
        <taxon>Helotiales</taxon>
        <taxon>Mollisiaceae</taxon>
        <taxon>Phialocephala</taxon>
        <taxon>Phialocephala fortinii species complex</taxon>
    </lineage>
</organism>
<keyword evidence="2" id="KW-1185">Reference proteome</keyword>
<proteinExistence type="predicted"/>
<name>A0A1L7WY39_9HELO</name>
<gene>
    <name evidence="1" type="ORF">PAC_07564</name>
</gene>
<evidence type="ECO:0000313" key="1">
    <source>
        <dbReference type="EMBL" id="CZR57675.1"/>
    </source>
</evidence>
<dbReference type="Proteomes" id="UP000184330">
    <property type="component" value="Unassembled WGS sequence"/>
</dbReference>
<dbReference type="AlphaFoldDB" id="A0A1L7WY39"/>
<reference evidence="1 2" key="1">
    <citation type="submission" date="2016-03" db="EMBL/GenBank/DDBJ databases">
        <authorList>
            <person name="Ploux O."/>
        </authorList>
    </citation>
    <scope>NUCLEOTIDE SEQUENCE [LARGE SCALE GENOMIC DNA]</scope>
    <source>
        <strain evidence="1 2">UAMH 11012</strain>
    </source>
</reference>
<protein>
    <submittedName>
        <fullName evidence="1">Uncharacterized protein</fullName>
    </submittedName>
</protein>
<dbReference type="EMBL" id="FJOG01000010">
    <property type="protein sequence ID" value="CZR57675.1"/>
    <property type="molecule type" value="Genomic_DNA"/>
</dbReference>
<sequence length="167" mass="18306">MTIAAFCLLPASRGRMRTTQDHKSDLQTATRRTGSHRVWLRLATGCLASSAENEAPLHGSEHLIGSSKKPRMYIKGHPPPSRACAVPSGGVLLRRRIAELARLMSNFLFPRAGTQSGERVLLQAFPGVDQEPFWGESLKSPHHLFLNKTDDGLVPEEPNEPEGISSC</sequence>
<accession>A0A1L7WY39</accession>